<keyword evidence="10" id="KW-1185">Reference proteome</keyword>
<dbReference type="Proteomes" id="UP000746471">
    <property type="component" value="Unassembled WGS sequence"/>
</dbReference>
<dbReference type="EMBL" id="JAHBCL010000013">
    <property type="protein sequence ID" value="MBS7526836.1"/>
    <property type="molecule type" value="Genomic_DNA"/>
</dbReference>
<evidence type="ECO:0000313" key="9">
    <source>
        <dbReference type="EMBL" id="MBS7526836.1"/>
    </source>
</evidence>
<organism evidence="9 10">
    <name type="scientific">Fusibacter paucivorans</name>
    <dbReference type="NCBI Taxonomy" id="76009"/>
    <lineage>
        <taxon>Bacteria</taxon>
        <taxon>Bacillati</taxon>
        <taxon>Bacillota</taxon>
        <taxon>Clostridia</taxon>
        <taxon>Eubacteriales</taxon>
        <taxon>Eubacteriales Family XII. Incertae Sedis</taxon>
        <taxon>Fusibacter</taxon>
    </lineage>
</organism>
<protein>
    <submittedName>
        <fullName evidence="9">DNA repair protein RadC</fullName>
    </submittedName>
</protein>
<dbReference type="Pfam" id="PF04002">
    <property type="entry name" value="RadC"/>
    <property type="match status" value="1"/>
</dbReference>
<keyword evidence="3" id="KW-0479">Metal-binding</keyword>
<evidence type="ECO:0000256" key="3">
    <source>
        <dbReference type="ARBA" id="ARBA00022723"/>
    </source>
</evidence>
<keyword evidence="6" id="KW-0482">Metalloprotease</keyword>
<accession>A0ABS5PR32</accession>
<dbReference type="InterPro" id="IPR037518">
    <property type="entry name" value="MPN"/>
</dbReference>
<dbReference type="InterPro" id="IPR001405">
    <property type="entry name" value="UPF0758"/>
</dbReference>
<dbReference type="Pfam" id="PF20582">
    <property type="entry name" value="UPF0758_N"/>
    <property type="match status" value="1"/>
</dbReference>
<dbReference type="NCBIfam" id="TIGR00608">
    <property type="entry name" value="radc"/>
    <property type="match status" value="1"/>
</dbReference>
<dbReference type="PANTHER" id="PTHR30471:SF3">
    <property type="entry name" value="UPF0758 PROTEIN YEES-RELATED"/>
    <property type="match status" value="1"/>
</dbReference>
<evidence type="ECO:0000256" key="1">
    <source>
        <dbReference type="ARBA" id="ARBA00010243"/>
    </source>
</evidence>
<dbReference type="PROSITE" id="PS01302">
    <property type="entry name" value="UPF0758"/>
    <property type="match status" value="1"/>
</dbReference>
<gene>
    <name evidence="9" type="primary">radC</name>
    <name evidence="9" type="ORF">KHM83_09115</name>
</gene>
<dbReference type="PANTHER" id="PTHR30471">
    <property type="entry name" value="DNA REPAIR PROTEIN RADC"/>
    <property type="match status" value="1"/>
</dbReference>
<dbReference type="InterPro" id="IPR046778">
    <property type="entry name" value="UPF0758_N"/>
</dbReference>
<comment type="caution">
    <text evidence="9">The sequence shown here is derived from an EMBL/GenBank/DDBJ whole genome shotgun (WGS) entry which is preliminary data.</text>
</comment>
<keyword evidence="2" id="KW-0645">Protease</keyword>
<dbReference type="CDD" id="cd08071">
    <property type="entry name" value="MPN_DUF2466"/>
    <property type="match status" value="1"/>
</dbReference>
<comment type="similarity">
    <text evidence="1 7">Belongs to the UPF0758 family.</text>
</comment>
<keyword evidence="4" id="KW-0378">Hydrolase</keyword>
<dbReference type="Gene3D" id="3.40.140.10">
    <property type="entry name" value="Cytidine Deaminase, domain 2"/>
    <property type="match status" value="1"/>
</dbReference>
<keyword evidence="5" id="KW-0862">Zinc</keyword>
<evidence type="ECO:0000256" key="4">
    <source>
        <dbReference type="ARBA" id="ARBA00022801"/>
    </source>
</evidence>
<evidence type="ECO:0000259" key="8">
    <source>
        <dbReference type="PROSITE" id="PS50249"/>
    </source>
</evidence>
<dbReference type="InterPro" id="IPR025657">
    <property type="entry name" value="RadC_JAB"/>
</dbReference>
<evidence type="ECO:0000256" key="7">
    <source>
        <dbReference type="RuleBase" id="RU003797"/>
    </source>
</evidence>
<dbReference type="NCBIfam" id="NF000642">
    <property type="entry name" value="PRK00024.1"/>
    <property type="match status" value="1"/>
</dbReference>
<evidence type="ECO:0000256" key="6">
    <source>
        <dbReference type="ARBA" id="ARBA00023049"/>
    </source>
</evidence>
<dbReference type="PROSITE" id="PS50249">
    <property type="entry name" value="MPN"/>
    <property type="match status" value="1"/>
</dbReference>
<evidence type="ECO:0000256" key="2">
    <source>
        <dbReference type="ARBA" id="ARBA00022670"/>
    </source>
</evidence>
<evidence type="ECO:0000256" key="5">
    <source>
        <dbReference type="ARBA" id="ARBA00022833"/>
    </source>
</evidence>
<evidence type="ECO:0000313" key="10">
    <source>
        <dbReference type="Proteomes" id="UP000746471"/>
    </source>
</evidence>
<feature type="domain" description="MPN" evidence="8">
    <location>
        <begin position="98"/>
        <end position="220"/>
    </location>
</feature>
<sequence length="221" mass="24181">MPESERPREKMLNKGSQSLSNTELLAIIMRTGSRQKSVIDLANDVIGQCERDIGDLRHITIQELCAMQGIGPSKACQIMAAVELGTRINAQKLAYGQRIASPIDVIGAFNSLLSHEKVEKFVVAYLSTKNEIISTEVISIGSLNASIVHPREVYGKAVRLSSASIIAVHNHPSGDPSPSREDRNITRRLHEAGKLLGIALLDHIIIGGSQYYSFKENEPLD</sequence>
<name>A0ABS5PR32_9FIRM</name>
<proteinExistence type="inferred from homology"/>
<dbReference type="InterPro" id="IPR020891">
    <property type="entry name" value="UPF0758_CS"/>
</dbReference>
<reference evidence="9 10" key="1">
    <citation type="submission" date="2021-05" db="EMBL/GenBank/DDBJ databases">
        <title>Fusibacter ferrireducens sp. nov., an anaerobic, sulfur- and Fe-reducing bacterium isolated from the mangrove sediment.</title>
        <authorList>
            <person name="Qiu D."/>
        </authorList>
    </citation>
    <scope>NUCLEOTIDE SEQUENCE [LARGE SCALE GENOMIC DNA]</scope>
    <source>
        <strain evidence="9 10">DSM 12116</strain>
    </source>
</reference>